<organism evidence="1 2">
    <name type="scientific">Gottschalkia purinilytica</name>
    <name type="common">Clostridium purinilyticum</name>
    <dbReference type="NCBI Taxonomy" id="1503"/>
    <lineage>
        <taxon>Bacteria</taxon>
        <taxon>Bacillati</taxon>
        <taxon>Bacillota</taxon>
        <taxon>Tissierellia</taxon>
        <taxon>Tissierellales</taxon>
        <taxon>Gottschalkiaceae</taxon>
        <taxon>Gottschalkia</taxon>
    </lineage>
</organism>
<dbReference type="InterPro" id="IPR050353">
    <property type="entry name" value="PyrK_electron_transfer"/>
</dbReference>
<protein>
    <submittedName>
        <fullName evidence="1">Dihydroorotate dehydrogenase electron transfer subunit</fullName>
    </submittedName>
</protein>
<dbReference type="InterPro" id="IPR017938">
    <property type="entry name" value="Riboflavin_synthase-like_b-brl"/>
</dbReference>
<dbReference type="EMBL" id="LGSS01000017">
    <property type="protein sequence ID" value="KNF07434.1"/>
    <property type="molecule type" value="Genomic_DNA"/>
</dbReference>
<dbReference type="Proteomes" id="UP000037267">
    <property type="component" value="Unassembled WGS sequence"/>
</dbReference>
<reference evidence="2" key="1">
    <citation type="submission" date="2015-07" db="EMBL/GenBank/DDBJ databases">
        <title>Draft genome sequence of the purine-degrading Gottschalkia purinilyticum DSM 1384 (formerly Clostridium purinilyticum).</title>
        <authorList>
            <person name="Poehlein A."/>
            <person name="Schiel-Bengelsdorf B."/>
            <person name="Bengelsdorf F.R."/>
            <person name="Daniel R."/>
            <person name="Duerre P."/>
        </authorList>
    </citation>
    <scope>NUCLEOTIDE SEQUENCE [LARGE SCALE GENOMIC DNA]</scope>
    <source>
        <strain evidence="2">DSM 1384</strain>
    </source>
</reference>
<gene>
    <name evidence="1" type="ORF">CLPU_17c00590</name>
</gene>
<comment type="caution">
    <text evidence="1">The sequence shown here is derived from an EMBL/GenBank/DDBJ whole genome shotgun (WGS) entry which is preliminary data.</text>
</comment>
<dbReference type="OrthoDB" id="1704963at2"/>
<dbReference type="GO" id="GO:0051537">
    <property type="term" value="F:2 iron, 2 sulfur cluster binding"/>
    <property type="evidence" value="ECO:0007669"/>
    <property type="project" value="InterPro"/>
</dbReference>
<dbReference type="InterPro" id="IPR039261">
    <property type="entry name" value="FNR_nucleotide-bd"/>
</dbReference>
<proteinExistence type="predicted"/>
<dbReference type="SUPFAM" id="SSF52343">
    <property type="entry name" value="Ferredoxin reductase-like, C-terminal NADP-linked domain"/>
    <property type="match status" value="1"/>
</dbReference>
<dbReference type="PROSITE" id="PS00197">
    <property type="entry name" value="2FE2S_FER_1"/>
    <property type="match status" value="1"/>
</dbReference>
<evidence type="ECO:0000313" key="2">
    <source>
        <dbReference type="Proteomes" id="UP000037267"/>
    </source>
</evidence>
<evidence type="ECO:0000313" key="1">
    <source>
        <dbReference type="EMBL" id="KNF07434.1"/>
    </source>
</evidence>
<dbReference type="NCBIfam" id="NF004470">
    <property type="entry name" value="PRK05802.1"/>
    <property type="match status" value="1"/>
</dbReference>
<dbReference type="Gene3D" id="2.40.30.10">
    <property type="entry name" value="Translation factors"/>
    <property type="match status" value="1"/>
</dbReference>
<dbReference type="SUPFAM" id="SSF63380">
    <property type="entry name" value="Riboflavin synthase domain-like"/>
    <property type="match status" value="1"/>
</dbReference>
<dbReference type="InterPro" id="IPR006058">
    <property type="entry name" value="2Fe2S_fd_BS"/>
</dbReference>
<dbReference type="STRING" id="1503.CLPU_17c00590"/>
<dbReference type="PANTHER" id="PTHR43513:SF3">
    <property type="entry name" value="DIHYDROOROTATE DEHYDROGENASE B (NAD(+)), ELECTRON TRANSFER SUBUNIT-RELATED"/>
    <property type="match status" value="1"/>
</dbReference>
<accession>A0A0L0W7E3</accession>
<keyword evidence="2" id="KW-1185">Reference proteome</keyword>
<dbReference type="AlphaFoldDB" id="A0A0L0W7E3"/>
<dbReference type="RefSeq" id="WP_050356273.1">
    <property type="nucleotide sequence ID" value="NZ_LGSS01000017.1"/>
</dbReference>
<dbReference type="PANTHER" id="PTHR43513">
    <property type="entry name" value="DIHYDROOROTATE DEHYDROGENASE B (NAD(+)), ELECTRON TRANSFER SUBUNIT"/>
    <property type="match status" value="1"/>
</dbReference>
<sequence>MKYRLECVDAGSEYCPCYLAETNNCITCSHLQGKQFCDCEWRGTCIYQEYVNNGYQKTYQREDIPVQVEKRESIGSNCMMLKIKVSKTLARQLKEPGAYVFLRGTDLPHYFDVPMSIMEADDSNGYIYISYQTLGAKTKKLDEDRSEFLLRGPYWNGLYGLKSLKKVSEDNCLVIARGIAQAPAILVIKKLIKNRNKVIFVVDKGVVGEIFIEDLIDGLDIRIIEEDVQSENGKFLIKNILRNEDIGLVYSGGSDVLHASVINMIDQVGVNPNIVITNNNEICCGEGICGGCTIRLSNGVRAKTCKTQLEARKVIERRVFDD</sequence>
<name>A0A0L0W7E3_GOTPU</name>
<dbReference type="PATRIC" id="fig|1503.3.peg.738"/>